<keyword evidence="2 6" id="KW-0805">Transcription regulation</keyword>
<dbReference type="GO" id="GO:0006352">
    <property type="term" value="P:DNA-templated transcription initiation"/>
    <property type="evidence" value="ECO:0007669"/>
    <property type="project" value="InterPro"/>
</dbReference>
<dbReference type="NCBIfam" id="NF009199">
    <property type="entry name" value="PRK12547.1"/>
    <property type="match status" value="1"/>
</dbReference>
<dbReference type="Gene3D" id="1.10.10.10">
    <property type="entry name" value="Winged helix-like DNA-binding domain superfamily/Winged helix DNA-binding domain"/>
    <property type="match status" value="1"/>
</dbReference>
<evidence type="ECO:0000256" key="6">
    <source>
        <dbReference type="RuleBase" id="RU000716"/>
    </source>
</evidence>
<dbReference type="PROSITE" id="PS01063">
    <property type="entry name" value="SIGMA70_ECF"/>
    <property type="match status" value="1"/>
</dbReference>
<dbReference type="InterPro" id="IPR014284">
    <property type="entry name" value="RNA_pol_sigma-70_dom"/>
</dbReference>
<dbReference type="PANTHER" id="PTHR43133:SF25">
    <property type="entry name" value="RNA POLYMERASE SIGMA FACTOR RFAY-RELATED"/>
    <property type="match status" value="1"/>
</dbReference>
<dbReference type="CDD" id="cd06171">
    <property type="entry name" value="Sigma70_r4"/>
    <property type="match status" value="1"/>
</dbReference>
<dbReference type="PANTHER" id="PTHR43133">
    <property type="entry name" value="RNA POLYMERASE ECF-TYPE SIGMA FACTO"/>
    <property type="match status" value="1"/>
</dbReference>
<keyword evidence="10" id="KW-1185">Reference proteome</keyword>
<evidence type="ECO:0000313" key="10">
    <source>
        <dbReference type="Proteomes" id="UP000230709"/>
    </source>
</evidence>
<dbReference type="InterPro" id="IPR013325">
    <property type="entry name" value="RNA_pol_sigma_r2"/>
</dbReference>
<feature type="domain" description="RNA polymerase sigma factor 70 region 4 type 2" evidence="8">
    <location>
        <begin position="111"/>
        <end position="162"/>
    </location>
</feature>
<dbReference type="InterPro" id="IPR013324">
    <property type="entry name" value="RNA_pol_sigma_r3/r4-like"/>
</dbReference>
<dbReference type="GO" id="GO:0016987">
    <property type="term" value="F:sigma factor activity"/>
    <property type="evidence" value="ECO:0007669"/>
    <property type="project" value="UniProtKB-KW"/>
</dbReference>
<dbReference type="AlphaFoldDB" id="A0A2D2D1K0"/>
<accession>A0A2D2D1K0</accession>
<proteinExistence type="inferred from homology"/>
<evidence type="ECO:0000256" key="4">
    <source>
        <dbReference type="ARBA" id="ARBA00023125"/>
    </source>
</evidence>
<evidence type="ECO:0000256" key="5">
    <source>
        <dbReference type="ARBA" id="ARBA00023163"/>
    </source>
</evidence>
<dbReference type="InterPro" id="IPR013249">
    <property type="entry name" value="RNA_pol_sigma70_r4_t2"/>
</dbReference>
<dbReference type="InterPro" id="IPR000838">
    <property type="entry name" value="RNA_pol_sigma70_ECF_CS"/>
</dbReference>
<dbReference type="STRING" id="595536.GCA_000178815_02513"/>
<name>A0A2D2D1K0_METT3</name>
<evidence type="ECO:0000256" key="1">
    <source>
        <dbReference type="ARBA" id="ARBA00010641"/>
    </source>
</evidence>
<comment type="similarity">
    <text evidence="1 6">Belongs to the sigma-70 factor family. ECF subfamily.</text>
</comment>
<evidence type="ECO:0000256" key="3">
    <source>
        <dbReference type="ARBA" id="ARBA00023082"/>
    </source>
</evidence>
<dbReference type="SUPFAM" id="SSF88946">
    <property type="entry name" value="Sigma2 domain of RNA polymerase sigma factors"/>
    <property type="match status" value="1"/>
</dbReference>
<dbReference type="InterPro" id="IPR039425">
    <property type="entry name" value="RNA_pol_sigma-70-like"/>
</dbReference>
<dbReference type="SUPFAM" id="SSF88659">
    <property type="entry name" value="Sigma3 and sigma4 domains of RNA polymerase sigma factors"/>
    <property type="match status" value="1"/>
</dbReference>
<dbReference type="InterPro" id="IPR036388">
    <property type="entry name" value="WH-like_DNA-bd_sf"/>
</dbReference>
<evidence type="ECO:0000259" key="8">
    <source>
        <dbReference type="Pfam" id="PF08281"/>
    </source>
</evidence>
<dbReference type="Proteomes" id="UP000230709">
    <property type="component" value="Chromosome"/>
</dbReference>
<dbReference type="Pfam" id="PF08281">
    <property type="entry name" value="Sigma70_r4_2"/>
    <property type="match status" value="1"/>
</dbReference>
<dbReference type="InterPro" id="IPR007627">
    <property type="entry name" value="RNA_pol_sigma70_r2"/>
</dbReference>
<keyword evidence="4 6" id="KW-0238">DNA-binding</keyword>
<evidence type="ECO:0000256" key="2">
    <source>
        <dbReference type="ARBA" id="ARBA00023015"/>
    </source>
</evidence>
<dbReference type="KEGG" id="mtw:CQW49_13250"/>
<dbReference type="Pfam" id="PF04542">
    <property type="entry name" value="Sigma70_r2"/>
    <property type="match status" value="1"/>
</dbReference>
<evidence type="ECO:0000313" key="9">
    <source>
        <dbReference type="EMBL" id="ATQ68739.1"/>
    </source>
</evidence>
<dbReference type="Gene3D" id="1.10.1740.10">
    <property type="match status" value="1"/>
</dbReference>
<sequence>MPENESAKAGGKGSKADLVSAIPNLRAFAVSLCGNADRADDLVQETLVKAWSSLASFTEGTNLTAWLFTILRNIHYSDYRKRRRETPDPDGLIAARLVSLPAQNAHMDFLDFRAALQKLPLDQREALILVAASGLSYEEAAAICNCAPGTMKSRVNRARNRLADVLSLSSGADIGDAFFIGEATALPRAGND</sequence>
<reference evidence="10" key="1">
    <citation type="submission" date="2017-10" db="EMBL/GenBank/DDBJ databases">
        <title>Completed PacBio SMRT sequence of Methylosinus trichosporium OB3b reveals presence of a third large plasmid.</title>
        <authorList>
            <person name="Charles T.C."/>
            <person name="Lynch M.D.J."/>
            <person name="Heil J.R."/>
            <person name="Cheng J."/>
        </authorList>
    </citation>
    <scope>NUCLEOTIDE SEQUENCE [LARGE SCALE GENOMIC DNA]</scope>
    <source>
        <strain evidence="10">OB3b</strain>
    </source>
</reference>
<organism evidence="9 10">
    <name type="scientific">Methylosinus trichosporium (strain ATCC 35070 / NCIMB 11131 / UNIQEM 75 / OB3b)</name>
    <dbReference type="NCBI Taxonomy" id="595536"/>
    <lineage>
        <taxon>Bacteria</taxon>
        <taxon>Pseudomonadati</taxon>
        <taxon>Pseudomonadota</taxon>
        <taxon>Alphaproteobacteria</taxon>
        <taxon>Hyphomicrobiales</taxon>
        <taxon>Methylocystaceae</taxon>
        <taxon>Methylosinus</taxon>
    </lineage>
</organism>
<gene>
    <name evidence="9" type="ORF">CQW49_13250</name>
</gene>
<dbReference type="NCBIfam" id="TIGR02937">
    <property type="entry name" value="sigma70-ECF"/>
    <property type="match status" value="1"/>
</dbReference>
<evidence type="ECO:0000259" key="7">
    <source>
        <dbReference type="Pfam" id="PF04542"/>
    </source>
</evidence>
<keyword evidence="5 6" id="KW-0804">Transcription</keyword>
<dbReference type="GO" id="GO:0003677">
    <property type="term" value="F:DNA binding"/>
    <property type="evidence" value="ECO:0007669"/>
    <property type="project" value="UniProtKB-KW"/>
</dbReference>
<keyword evidence="3 6" id="KW-0731">Sigma factor</keyword>
<dbReference type="RefSeq" id="WP_003609046.1">
    <property type="nucleotide sequence ID" value="NZ_ADVE02000001.1"/>
</dbReference>
<protein>
    <recommendedName>
        <fullName evidence="6">RNA polymerase sigma factor</fullName>
    </recommendedName>
</protein>
<dbReference type="EMBL" id="CP023737">
    <property type="protein sequence ID" value="ATQ68739.1"/>
    <property type="molecule type" value="Genomic_DNA"/>
</dbReference>
<feature type="domain" description="RNA polymerase sigma-70 region 2" evidence="7">
    <location>
        <begin position="23"/>
        <end position="84"/>
    </location>
</feature>